<dbReference type="PANTHER" id="PTHR24198:SF165">
    <property type="entry name" value="ANKYRIN REPEAT-CONTAINING PROTEIN-RELATED"/>
    <property type="match status" value="1"/>
</dbReference>
<dbReference type="SMART" id="SM00248">
    <property type="entry name" value="ANK"/>
    <property type="match status" value="10"/>
</dbReference>
<sequence length="641" mass="72597">MDLGTDSDTDSQEYRITHETKRLRHVFEPYFKKIFTSNGFIKHMNQRCGGINDSTSYILLCEAIKRNDNRNAMALLRHYCKANMGSPDPSKDIPLQLATLAGNVEIVEMLLNKGARVNISFQDQKEPLHLICDTGSTSIPDEISRIAIAKLLIKHGANVNAVEKTNKDTPLILAVKSKFLELTKFLLNNGSDRHYANKYSETAFHAAFSENAGIEMIELLYDKKFDLYKVDDNECTVFSYAVRNLMNSGFGSFCSLNEPLKPILFLLKRGVSVNSVLDKRGNKILHMICQNHAVQTMKIFLDHGAQVNIRNVEGKTPLHFCAENQSLSFIELLISYGADVNILTNNGQSVIHFAAANKHYKVLESLLKHGLNVNAKGKDGNFTPLFNAVWSNRYENVKLLLDWQANVNERIINSQIVLHVAVDQKHVDIVNILLEHGSDINVLDDYGNTALTISLYQVAETMNSDWSDDDMNVMRPAESVQRVLTKHAAKLLLSGLFISDQSLRIMNNSHFKDFFEDCVSELTLMKDTEIIEGVTFFDALTKHKSKLLSFMCNDNFINAFNDSKYKEKFPIYCDNVEQYVEAAKVRLNLLKISSENLVRIVQNVDMSWIDVHLPSLVIEQILSYLNTTDLKNMSLIYSLDS</sequence>
<dbReference type="Proteomes" id="UP000215335">
    <property type="component" value="Unassembled WGS sequence"/>
</dbReference>
<dbReference type="PRINTS" id="PR01415">
    <property type="entry name" value="ANKYRIN"/>
</dbReference>
<evidence type="ECO:0000256" key="2">
    <source>
        <dbReference type="ARBA" id="ARBA00023043"/>
    </source>
</evidence>
<dbReference type="AlphaFoldDB" id="A0A232F9W7"/>
<accession>A0A232F9W7</accession>
<dbReference type="InterPro" id="IPR002110">
    <property type="entry name" value="Ankyrin_rpt"/>
</dbReference>
<dbReference type="OrthoDB" id="19174at2759"/>
<name>A0A232F9W7_9HYME</name>
<keyword evidence="1" id="KW-0677">Repeat</keyword>
<feature type="repeat" description="ANK" evidence="3">
    <location>
        <begin position="90"/>
        <end position="122"/>
    </location>
</feature>
<keyword evidence="2 3" id="KW-0040">ANK repeat</keyword>
<feature type="repeat" description="ANK" evidence="3">
    <location>
        <begin position="123"/>
        <end position="164"/>
    </location>
</feature>
<feature type="domain" description="PRANC" evidence="4">
    <location>
        <begin position="533"/>
        <end position="634"/>
    </location>
</feature>
<proteinExistence type="predicted"/>
<dbReference type="InterPro" id="IPR018272">
    <property type="entry name" value="PRANC_domain"/>
</dbReference>
<evidence type="ECO:0000256" key="1">
    <source>
        <dbReference type="ARBA" id="ARBA00022737"/>
    </source>
</evidence>
<dbReference type="STRING" id="543379.A0A232F9W7"/>
<dbReference type="Gene3D" id="1.25.40.20">
    <property type="entry name" value="Ankyrin repeat-containing domain"/>
    <property type="match status" value="2"/>
</dbReference>
<evidence type="ECO:0000313" key="6">
    <source>
        <dbReference type="Proteomes" id="UP000215335"/>
    </source>
</evidence>
<feature type="repeat" description="ANK" evidence="3">
    <location>
        <begin position="313"/>
        <end position="345"/>
    </location>
</feature>
<keyword evidence="6" id="KW-1185">Reference proteome</keyword>
<feature type="repeat" description="ANK" evidence="3">
    <location>
        <begin position="346"/>
        <end position="378"/>
    </location>
</feature>
<dbReference type="EMBL" id="NNAY01000636">
    <property type="protein sequence ID" value="OXU27270.1"/>
    <property type="molecule type" value="Genomic_DNA"/>
</dbReference>
<evidence type="ECO:0000256" key="3">
    <source>
        <dbReference type="PROSITE-ProRule" id="PRU00023"/>
    </source>
</evidence>
<dbReference type="Pfam" id="PF12796">
    <property type="entry name" value="Ank_2"/>
    <property type="match status" value="2"/>
</dbReference>
<feature type="repeat" description="ANK" evidence="3">
    <location>
        <begin position="166"/>
        <end position="198"/>
    </location>
</feature>
<dbReference type="Pfam" id="PF00023">
    <property type="entry name" value="Ank"/>
    <property type="match status" value="1"/>
</dbReference>
<evidence type="ECO:0000259" key="4">
    <source>
        <dbReference type="Pfam" id="PF09372"/>
    </source>
</evidence>
<feature type="repeat" description="ANK" evidence="3">
    <location>
        <begin position="413"/>
        <end position="445"/>
    </location>
</feature>
<dbReference type="SUPFAM" id="SSF48403">
    <property type="entry name" value="Ankyrin repeat"/>
    <property type="match status" value="1"/>
</dbReference>
<gene>
    <name evidence="5" type="ORF">TSAR_013574</name>
</gene>
<evidence type="ECO:0000313" key="5">
    <source>
        <dbReference type="EMBL" id="OXU27270.1"/>
    </source>
</evidence>
<dbReference type="Pfam" id="PF09372">
    <property type="entry name" value="PRANC"/>
    <property type="match status" value="1"/>
</dbReference>
<organism evidence="5 6">
    <name type="scientific">Trichomalopsis sarcophagae</name>
    <dbReference type="NCBI Taxonomy" id="543379"/>
    <lineage>
        <taxon>Eukaryota</taxon>
        <taxon>Metazoa</taxon>
        <taxon>Ecdysozoa</taxon>
        <taxon>Arthropoda</taxon>
        <taxon>Hexapoda</taxon>
        <taxon>Insecta</taxon>
        <taxon>Pterygota</taxon>
        <taxon>Neoptera</taxon>
        <taxon>Endopterygota</taxon>
        <taxon>Hymenoptera</taxon>
        <taxon>Apocrita</taxon>
        <taxon>Proctotrupomorpha</taxon>
        <taxon>Chalcidoidea</taxon>
        <taxon>Pteromalidae</taxon>
        <taxon>Pteromalinae</taxon>
        <taxon>Trichomalopsis</taxon>
    </lineage>
</organism>
<feature type="repeat" description="ANK" evidence="3">
    <location>
        <begin position="280"/>
        <end position="312"/>
    </location>
</feature>
<dbReference type="PANTHER" id="PTHR24198">
    <property type="entry name" value="ANKYRIN REPEAT AND PROTEIN KINASE DOMAIN-CONTAINING PROTEIN"/>
    <property type="match status" value="1"/>
</dbReference>
<dbReference type="InterPro" id="IPR036770">
    <property type="entry name" value="Ankyrin_rpt-contain_sf"/>
</dbReference>
<dbReference type="PROSITE" id="PS50088">
    <property type="entry name" value="ANK_REPEAT"/>
    <property type="match status" value="7"/>
</dbReference>
<protein>
    <recommendedName>
        <fullName evidence="4">PRANC domain-containing protein</fullName>
    </recommendedName>
</protein>
<dbReference type="PROSITE" id="PS50297">
    <property type="entry name" value="ANK_REP_REGION"/>
    <property type="match status" value="5"/>
</dbReference>
<comment type="caution">
    <text evidence="5">The sequence shown here is derived from an EMBL/GenBank/DDBJ whole genome shotgun (WGS) entry which is preliminary data.</text>
</comment>
<reference evidence="5 6" key="1">
    <citation type="journal article" date="2017" name="Curr. Biol.">
        <title>The Evolution of Venom by Co-option of Single-Copy Genes.</title>
        <authorList>
            <person name="Martinson E.O."/>
            <person name="Mrinalini"/>
            <person name="Kelkar Y.D."/>
            <person name="Chang C.H."/>
            <person name="Werren J.H."/>
        </authorList>
    </citation>
    <scope>NUCLEOTIDE SEQUENCE [LARGE SCALE GENOMIC DNA]</scope>
    <source>
        <strain evidence="5 6">Alberta</strain>
        <tissue evidence="5">Whole body</tissue>
    </source>
</reference>
<dbReference type="Pfam" id="PF13857">
    <property type="entry name" value="Ank_5"/>
    <property type="match status" value="2"/>
</dbReference>